<feature type="non-terminal residue" evidence="7">
    <location>
        <position position="635"/>
    </location>
</feature>
<dbReference type="GO" id="GO:0008017">
    <property type="term" value="F:microtubule binding"/>
    <property type="evidence" value="ECO:0007669"/>
    <property type="project" value="InterPro"/>
</dbReference>
<dbReference type="AlphaFoldDB" id="A0A146K733"/>
<dbReference type="Pfam" id="PF00225">
    <property type="entry name" value="Kinesin"/>
    <property type="match status" value="1"/>
</dbReference>
<evidence type="ECO:0000256" key="4">
    <source>
        <dbReference type="RuleBase" id="RU000394"/>
    </source>
</evidence>
<feature type="binding site" evidence="3">
    <location>
        <begin position="83"/>
        <end position="90"/>
    </location>
    <ligand>
        <name>ATP</name>
        <dbReference type="ChEBI" id="CHEBI:30616"/>
    </ligand>
</feature>
<dbReference type="PANTHER" id="PTHR24115">
    <property type="entry name" value="KINESIN-RELATED"/>
    <property type="match status" value="1"/>
</dbReference>
<reference evidence="7" key="1">
    <citation type="submission" date="2015-07" db="EMBL/GenBank/DDBJ databases">
        <title>Adaptation to a free-living lifestyle via gene acquisitions in the diplomonad Trepomonas sp. PC1.</title>
        <authorList>
            <person name="Xu F."/>
            <person name="Jerlstrom-Hultqvist J."/>
            <person name="Kolisko M."/>
            <person name="Simpson A.G.B."/>
            <person name="Roger A.J."/>
            <person name="Svard S.G."/>
            <person name="Andersson J.O."/>
        </authorList>
    </citation>
    <scope>NUCLEOTIDE SEQUENCE</scope>
    <source>
        <strain evidence="7">PC1</strain>
    </source>
</reference>
<feature type="coiled-coil region" evidence="5">
    <location>
        <begin position="364"/>
        <end position="398"/>
    </location>
</feature>
<proteinExistence type="inferred from homology"/>
<dbReference type="InterPro" id="IPR001752">
    <property type="entry name" value="Kinesin_motor_dom"/>
</dbReference>
<accession>A0A146K733</accession>
<dbReference type="PANTHER" id="PTHR24115:SF1004">
    <property type="entry name" value="KINESIN-LIKE PROTEIN KIF15"/>
    <property type="match status" value="1"/>
</dbReference>
<dbReference type="SUPFAM" id="SSF52540">
    <property type="entry name" value="P-loop containing nucleoside triphosphate hydrolases"/>
    <property type="match status" value="1"/>
</dbReference>
<dbReference type="PROSITE" id="PS00411">
    <property type="entry name" value="KINESIN_MOTOR_1"/>
    <property type="match status" value="1"/>
</dbReference>
<feature type="domain" description="Kinesin motor" evidence="6">
    <location>
        <begin position="2"/>
        <end position="349"/>
    </location>
</feature>
<evidence type="ECO:0000259" key="6">
    <source>
        <dbReference type="PROSITE" id="PS50067"/>
    </source>
</evidence>
<dbReference type="PRINTS" id="PR00380">
    <property type="entry name" value="KINESINHEAVY"/>
</dbReference>
<evidence type="ECO:0000256" key="3">
    <source>
        <dbReference type="PROSITE-ProRule" id="PRU00283"/>
    </source>
</evidence>
<protein>
    <recommendedName>
        <fullName evidence="4">Kinesin-like protein</fullName>
    </recommendedName>
</protein>
<keyword evidence="1 3" id="KW-0547">Nucleotide-binding</keyword>
<organism evidence="7">
    <name type="scientific">Trepomonas sp. PC1</name>
    <dbReference type="NCBI Taxonomy" id="1076344"/>
    <lineage>
        <taxon>Eukaryota</taxon>
        <taxon>Metamonada</taxon>
        <taxon>Diplomonadida</taxon>
        <taxon>Hexamitidae</taxon>
        <taxon>Hexamitinae</taxon>
        <taxon>Trepomonas</taxon>
    </lineage>
</organism>
<dbReference type="GO" id="GO:0007018">
    <property type="term" value="P:microtubule-based movement"/>
    <property type="evidence" value="ECO:0007669"/>
    <property type="project" value="InterPro"/>
</dbReference>
<dbReference type="GO" id="GO:0003777">
    <property type="term" value="F:microtubule motor activity"/>
    <property type="evidence" value="ECO:0007669"/>
    <property type="project" value="InterPro"/>
</dbReference>
<dbReference type="InterPro" id="IPR027640">
    <property type="entry name" value="Kinesin-like_fam"/>
</dbReference>
<evidence type="ECO:0000256" key="1">
    <source>
        <dbReference type="ARBA" id="ARBA00022741"/>
    </source>
</evidence>
<dbReference type="GO" id="GO:0005871">
    <property type="term" value="C:kinesin complex"/>
    <property type="evidence" value="ECO:0007669"/>
    <property type="project" value="TreeGrafter"/>
</dbReference>
<dbReference type="EMBL" id="GDID01004388">
    <property type="protein sequence ID" value="JAP92218.1"/>
    <property type="molecule type" value="Transcribed_RNA"/>
</dbReference>
<keyword evidence="2 3" id="KW-0067">ATP-binding</keyword>
<dbReference type="InterPro" id="IPR036961">
    <property type="entry name" value="Kinesin_motor_dom_sf"/>
</dbReference>
<dbReference type="InterPro" id="IPR019821">
    <property type="entry name" value="Kinesin_motor_CS"/>
</dbReference>
<evidence type="ECO:0000256" key="5">
    <source>
        <dbReference type="SAM" id="Coils"/>
    </source>
</evidence>
<dbReference type="SMART" id="SM00129">
    <property type="entry name" value="KISc"/>
    <property type="match status" value="1"/>
</dbReference>
<keyword evidence="3 4" id="KW-0505">Motor protein</keyword>
<gene>
    <name evidence="7" type="ORF">TPC1_15917</name>
</gene>
<dbReference type="PROSITE" id="PS50067">
    <property type="entry name" value="KINESIN_MOTOR_2"/>
    <property type="match status" value="1"/>
</dbReference>
<sequence length="635" mass="73355">EKVEVVVRIRPLLQEQEEDAIFSTDKKQITIKTDQEKVKQYNFDHVLDSRNLDVNQQYVASVLVPKICNFVQQGVNTCVLAFGQTSSGKSYTMSGAAGQLGLIPRIARELFQLPNTQYFAQYVEVYNDRIFDLFQDDPHQTQEVVQDFNLKITSSEQSINKQQYKTQRSQFQLEQNLKIVDDQQQIQDYLDTPLSTTVVNLEDYQDLAKAMLFGLSRRTTYATESNEVSSRSHAIFIIYFQQQQEDQIVTSQLMLVDLAGSERLNSRIQYDQLRVKETQYISQSLQALGLVIRNVGNEKHVPYRNNLLTRILQNGLSGKVFFIANIAPEVQNVKESIMTLEYANQMSLVKMNIKQNLTKNQKLVQIEETRLKEKDEQITQLKLQIELMKTKFQEETKQILAEMNGKPQIAQQKTTTDSSKQSEDFEFTKTVVKKIYISDKQIELQFGESLDLKTAKRHFLTLSEIHQAVMNQKSKPNTILYLTFAVLTENGLLDAKSPFQIKLFDQKESILYKSAFKMLLLLQKHAEEDTFALGWDVFVHNKSFLGTNMFLFLIKDLIVNKKTYRLPQLRNLDKVQFKVINDDIIVNLNGKMVRLGLILEVQNWKLYSEGSEKIFAFQADETTEILVSDVITRTG</sequence>
<keyword evidence="5" id="KW-0175">Coiled coil</keyword>
<evidence type="ECO:0000313" key="7">
    <source>
        <dbReference type="EMBL" id="JAP92218.1"/>
    </source>
</evidence>
<feature type="non-terminal residue" evidence="7">
    <location>
        <position position="1"/>
    </location>
</feature>
<dbReference type="InterPro" id="IPR027417">
    <property type="entry name" value="P-loop_NTPase"/>
</dbReference>
<keyword evidence="4" id="KW-0493">Microtubule</keyword>
<dbReference type="Gene3D" id="3.40.850.10">
    <property type="entry name" value="Kinesin motor domain"/>
    <property type="match status" value="1"/>
</dbReference>
<comment type="similarity">
    <text evidence="3 4">Belongs to the TRAFAC class myosin-kinesin ATPase superfamily. Kinesin family.</text>
</comment>
<dbReference type="GO" id="GO:0005524">
    <property type="term" value="F:ATP binding"/>
    <property type="evidence" value="ECO:0007669"/>
    <property type="project" value="UniProtKB-UniRule"/>
</dbReference>
<evidence type="ECO:0000256" key="2">
    <source>
        <dbReference type="ARBA" id="ARBA00022840"/>
    </source>
</evidence>
<dbReference type="GO" id="GO:0016887">
    <property type="term" value="F:ATP hydrolysis activity"/>
    <property type="evidence" value="ECO:0007669"/>
    <property type="project" value="TreeGrafter"/>
</dbReference>
<name>A0A146K733_9EUKA</name>
<dbReference type="GO" id="GO:0005874">
    <property type="term" value="C:microtubule"/>
    <property type="evidence" value="ECO:0007669"/>
    <property type="project" value="UniProtKB-KW"/>
</dbReference>